<feature type="compositionally biased region" description="Polar residues" evidence="1">
    <location>
        <begin position="104"/>
        <end position="119"/>
    </location>
</feature>
<feature type="compositionally biased region" description="Low complexity" evidence="1">
    <location>
        <begin position="120"/>
        <end position="144"/>
    </location>
</feature>
<sequence>MFQTPEELRNFRQLSQVPAVTKTIRSTLLDFPNGKAPEPIHDDDVVQVMDVSQREFIELKKRTQGTTILVWFGGKSRYAWVPRSANPESRPASSAEAPPATKVPPTQTLITENAPSNTTSADSQQQHAPPQQPAQASSEVASSPKLADLEPEATSSPVVEDGAQQYPVDGTDPSTGAAVAEAGGGGGTAQEKVDREEGDAMLVGEDSTTAAAAAEIV</sequence>
<evidence type="ECO:0000313" key="2">
    <source>
        <dbReference type="EMBL" id="KAK3898078.1"/>
    </source>
</evidence>
<reference evidence="2" key="1">
    <citation type="journal article" date="2023" name="Mol. Phylogenet. Evol.">
        <title>Genome-scale phylogeny and comparative genomics of the fungal order Sordariales.</title>
        <authorList>
            <person name="Hensen N."/>
            <person name="Bonometti L."/>
            <person name="Westerberg I."/>
            <person name="Brannstrom I.O."/>
            <person name="Guillou S."/>
            <person name="Cros-Aarteil S."/>
            <person name="Calhoun S."/>
            <person name="Haridas S."/>
            <person name="Kuo A."/>
            <person name="Mondo S."/>
            <person name="Pangilinan J."/>
            <person name="Riley R."/>
            <person name="LaButti K."/>
            <person name="Andreopoulos B."/>
            <person name="Lipzen A."/>
            <person name="Chen C."/>
            <person name="Yan M."/>
            <person name="Daum C."/>
            <person name="Ng V."/>
            <person name="Clum A."/>
            <person name="Steindorff A."/>
            <person name="Ohm R.A."/>
            <person name="Martin F."/>
            <person name="Silar P."/>
            <person name="Natvig D.O."/>
            <person name="Lalanne C."/>
            <person name="Gautier V."/>
            <person name="Ament-Velasquez S.L."/>
            <person name="Kruys A."/>
            <person name="Hutchinson M.I."/>
            <person name="Powell A.J."/>
            <person name="Barry K."/>
            <person name="Miller A.N."/>
            <person name="Grigoriev I.V."/>
            <person name="Debuchy R."/>
            <person name="Gladieux P."/>
            <person name="Hiltunen Thoren M."/>
            <person name="Johannesson H."/>
        </authorList>
    </citation>
    <scope>NUCLEOTIDE SEQUENCE</scope>
    <source>
        <strain evidence="2">CBS 103.79</strain>
    </source>
</reference>
<organism evidence="2 3">
    <name type="scientific">Staphylotrichum tortipilum</name>
    <dbReference type="NCBI Taxonomy" id="2831512"/>
    <lineage>
        <taxon>Eukaryota</taxon>
        <taxon>Fungi</taxon>
        <taxon>Dikarya</taxon>
        <taxon>Ascomycota</taxon>
        <taxon>Pezizomycotina</taxon>
        <taxon>Sordariomycetes</taxon>
        <taxon>Sordariomycetidae</taxon>
        <taxon>Sordariales</taxon>
        <taxon>Chaetomiaceae</taxon>
        <taxon>Staphylotrichum</taxon>
    </lineage>
</organism>
<evidence type="ECO:0000313" key="3">
    <source>
        <dbReference type="Proteomes" id="UP001303889"/>
    </source>
</evidence>
<name>A0AAN6MDK9_9PEZI</name>
<protein>
    <submittedName>
        <fullName evidence="2">Uncharacterized protein</fullName>
    </submittedName>
</protein>
<feature type="non-terminal residue" evidence="2">
    <location>
        <position position="217"/>
    </location>
</feature>
<reference evidence="2" key="2">
    <citation type="submission" date="2023-05" db="EMBL/GenBank/DDBJ databases">
        <authorList>
            <consortium name="Lawrence Berkeley National Laboratory"/>
            <person name="Steindorff A."/>
            <person name="Hensen N."/>
            <person name="Bonometti L."/>
            <person name="Westerberg I."/>
            <person name="Brannstrom I.O."/>
            <person name="Guillou S."/>
            <person name="Cros-Aarteil S."/>
            <person name="Calhoun S."/>
            <person name="Haridas S."/>
            <person name="Kuo A."/>
            <person name="Mondo S."/>
            <person name="Pangilinan J."/>
            <person name="Riley R."/>
            <person name="Labutti K."/>
            <person name="Andreopoulos B."/>
            <person name="Lipzen A."/>
            <person name="Chen C."/>
            <person name="Yanf M."/>
            <person name="Daum C."/>
            <person name="Ng V."/>
            <person name="Clum A."/>
            <person name="Ohm R."/>
            <person name="Martin F."/>
            <person name="Silar P."/>
            <person name="Natvig D."/>
            <person name="Lalanne C."/>
            <person name="Gautier V."/>
            <person name="Ament-Velasquez S.L."/>
            <person name="Kruys A."/>
            <person name="Hutchinson M.I."/>
            <person name="Powell A.J."/>
            <person name="Barry K."/>
            <person name="Miller A.N."/>
            <person name="Grigoriev I.V."/>
            <person name="Debuchy R."/>
            <person name="Gladieux P."/>
            <person name="Thoren M.H."/>
            <person name="Johannesson H."/>
        </authorList>
    </citation>
    <scope>NUCLEOTIDE SEQUENCE</scope>
    <source>
        <strain evidence="2">CBS 103.79</strain>
    </source>
</reference>
<dbReference type="AlphaFoldDB" id="A0AAN6MDK9"/>
<evidence type="ECO:0000256" key="1">
    <source>
        <dbReference type="SAM" id="MobiDB-lite"/>
    </source>
</evidence>
<dbReference type="EMBL" id="MU856006">
    <property type="protein sequence ID" value="KAK3898078.1"/>
    <property type="molecule type" value="Genomic_DNA"/>
</dbReference>
<gene>
    <name evidence="2" type="ORF">C8A05DRAFT_38349</name>
</gene>
<dbReference type="Proteomes" id="UP001303889">
    <property type="component" value="Unassembled WGS sequence"/>
</dbReference>
<feature type="compositionally biased region" description="Low complexity" evidence="1">
    <location>
        <begin position="83"/>
        <end position="100"/>
    </location>
</feature>
<feature type="region of interest" description="Disordered" evidence="1">
    <location>
        <begin position="83"/>
        <end position="194"/>
    </location>
</feature>
<accession>A0AAN6MDK9</accession>
<keyword evidence="3" id="KW-1185">Reference proteome</keyword>
<proteinExistence type="predicted"/>
<comment type="caution">
    <text evidence="2">The sequence shown here is derived from an EMBL/GenBank/DDBJ whole genome shotgun (WGS) entry which is preliminary data.</text>
</comment>